<keyword evidence="3" id="KW-1185">Reference proteome</keyword>
<dbReference type="Pfam" id="PF22832">
    <property type="entry name" value="PsaO_TMD"/>
    <property type="match status" value="1"/>
</dbReference>
<sequence>MATSISIASLGGSPLSLCRASSKPSLGSSFLRSQVAARNPLKQKLASGGKFTCFEKDWLRKDLNVIGFGLIGWLAPSSIPAINGDSLTGLFFQSIGNELSHWPTGPALTSQFWLWLITWHLGLFICLTFGQIGFKGRTENYF</sequence>
<reference evidence="2" key="1">
    <citation type="journal article" date="2023" name="GigaByte">
        <title>Genome assembly of the bearded iris, Iris pallida Lam.</title>
        <authorList>
            <person name="Bruccoleri R.E."/>
            <person name="Oakeley E.J."/>
            <person name="Faust A.M.E."/>
            <person name="Altorfer M."/>
            <person name="Dessus-Babus S."/>
            <person name="Burckhardt D."/>
            <person name="Oertli M."/>
            <person name="Naumann U."/>
            <person name="Petersen F."/>
            <person name="Wong J."/>
        </authorList>
    </citation>
    <scope>NUCLEOTIDE SEQUENCE</scope>
    <source>
        <strain evidence="2">GSM-AAB239-AS_SAM_17_03QT</strain>
    </source>
</reference>
<accession>A0AAX6ELF9</accession>
<dbReference type="EMBL" id="JANAVB010035631">
    <property type="protein sequence ID" value="KAJ6804967.1"/>
    <property type="molecule type" value="Genomic_DNA"/>
</dbReference>
<name>A0AAX6ELF9_IRIPA</name>
<keyword evidence="1" id="KW-0812">Transmembrane</keyword>
<gene>
    <name evidence="2" type="ORF">M6B38_185515</name>
</gene>
<keyword evidence="1" id="KW-0472">Membrane</keyword>
<dbReference type="Proteomes" id="UP001140949">
    <property type="component" value="Unassembled WGS sequence"/>
</dbReference>
<dbReference type="InterPro" id="IPR017498">
    <property type="entry name" value="PSI_PsaO"/>
</dbReference>
<evidence type="ECO:0000313" key="2">
    <source>
        <dbReference type="EMBL" id="KAJ6804967.1"/>
    </source>
</evidence>
<evidence type="ECO:0000313" key="3">
    <source>
        <dbReference type="Proteomes" id="UP001140949"/>
    </source>
</evidence>
<dbReference type="PANTHER" id="PTHR36311:SF1">
    <property type="entry name" value="PHOTOSYSTEM I SUBUNIT O"/>
    <property type="match status" value="1"/>
</dbReference>
<evidence type="ECO:0000256" key="1">
    <source>
        <dbReference type="SAM" id="Phobius"/>
    </source>
</evidence>
<feature type="transmembrane region" description="Helical" evidence="1">
    <location>
        <begin position="112"/>
        <end position="134"/>
    </location>
</feature>
<organism evidence="2 3">
    <name type="scientific">Iris pallida</name>
    <name type="common">Sweet iris</name>
    <dbReference type="NCBI Taxonomy" id="29817"/>
    <lineage>
        <taxon>Eukaryota</taxon>
        <taxon>Viridiplantae</taxon>
        <taxon>Streptophyta</taxon>
        <taxon>Embryophyta</taxon>
        <taxon>Tracheophyta</taxon>
        <taxon>Spermatophyta</taxon>
        <taxon>Magnoliopsida</taxon>
        <taxon>Liliopsida</taxon>
        <taxon>Asparagales</taxon>
        <taxon>Iridaceae</taxon>
        <taxon>Iridoideae</taxon>
        <taxon>Irideae</taxon>
        <taxon>Iris</taxon>
    </lineage>
</organism>
<reference evidence="2" key="2">
    <citation type="submission" date="2023-04" db="EMBL/GenBank/DDBJ databases">
        <authorList>
            <person name="Bruccoleri R.E."/>
            <person name="Oakeley E.J."/>
            <person name="Faust A.-M."/>
            <person name="Dessus-Babus S."/>
            <person name="Altorfer M."/>
            <person name="Burckhardt D."/>
            <person name="Oertli M."/>
            <person name="Naumann U."/>
            <person name="Petersen F."/>
            <person name="Wong J."/>
        </authorList>
    </citation>
    <scope>NUCLEOTIDE SEQUENCE</scope>
    <source>
        <strain evidence="2">GSM-AAB239-AS_SAM_17_03QT</strain>
        <tissue evidence="2">Leaf</tissue>
    </source>
</reference>
<comment type="caution">
    <text evidence="2">The sequence shown here is derived from an EMBL/GenBank/DDBJ whole genome shotgun (WGS) entry which is preliminary data.</text>
</comment>
<dbReference type="NCBIfam" id="TIGR03059">
    <property type="entry name" value="psaOeuk"/>
    <property type="match status" value="1"/>
</dbReference>
<dbReference type="PANTHER" id="PTHR36311">
    <property type="entry name" value="PHOTOSYSTEM I SUBUNIT O"/>
    <property type="match status" value="1"/>
</dbReference>
<dbReference type="AlphaFoldDB" id="A0AAX6ELF9"/>
<keyword evidence="1" id="KW-1133">Transmembrane helix</keyword>
<proteinExistence type="predicted"/>
<protein>
    <submittedName>
        <fullName evidence="2">Photosystem I subunit O</fullName>
    </submittedName>
</protein>